<proteinExistence type="predicted"/>
<reference evidence="1 2" key="1">
    <citation type="submission" date="2018-03" db="EMBL/GenBank/DDBJ databases">
        <title>Genome assembly of novel Miniimonas species PCH200.</title>
        <authorList>
            <person name="Thakur V."/>
            <person name="Kumar V."/>
            <person name="Singh D."/>
        </authorList>
    </citation>
    <scope>NUCLEOTIDE SEQUENCE [LARGE SCALE GENOMIC DNA]</scope>
    <source>
        <strain evidence="1 2">PCH200</strain>
    </source>
</reference>
<gene>
    <name evidence="1" type="ORF">C8046_02035</name>
</gene>
<dbReference type="Proteomes" id="UP000245166">
    <property type="component" value="Unassembled WGS sequence"/>
</dbReference>
<comment type="caution">
    <text evidence="1">The sequence shown here is derived from an EMBL/GenBank/DDBJ whole genome shotgun (WGS) entry which is preliminary data.</text>
</comment>
<evidence type="ECO:0000313" key="2">
    <source>
        <dbReference type="Proteomes" id="UP000245166"/>
    </source>
</evidence>
<accession>A0A2U1ZRU1</accession>
<sequence length="135" mass="15020">MVPTDDPTLNCGFGAPGAETFVYVGCYQARYKDIVFVWWNDGSTEAQRKFLVAHEFSHWRQWNDHFAVMNAASRQGFFTDSQAWRDAVESDASCRVLSWGGYSADVVSSSSTPCTTDGWYEGWLVDAGVALGVQL</sequence>
<keyword evidence="2" id="KW-1185">Reference proteome</keyword>
<dbReference type="EMBL" id="PYHR01000002">
    <property type="protein sequence ID" value="PWD49670.1"/>
    <property type="molecule type" value="Genomic_DNA"/>
</dbReference>
<protein>
    <submittedName>
        <fullName evidence="1">Uncharacterized protein</fullName>
    </submittedName>
</protein>
<name>A0A2U1ZRU1_9MICO</name>
<organism evidence="1 2">
    <name type="scientific">Serinibacter arcticus</name>
    <dbReference type="NCBI Taxonomy" id="1655435"/>
    <lineage>
        <taxon>Bacteria</taxon>
        <taxon>Bacillati</taxon>
        <taxon>Actinomycetota</taxon>
        <taxon>Actinomycetes</taxon>
        <taxon>Micrococcales</taxon>
        <taxon>Beutenbergiaceae</taxon>
        <taxon>Serinibacter</taxon>
    </lineage>
</organism>
<evidence type="ECO:0000313" key="1">
    <source>
        <dbReference type="EMBL" id="PWD49670.1"/>
    </source>
</evidence>
<dbReference type="AlphaFoldDB" id="A0A2U1ZRU1"/>